<dbReference type="EMBL" id="JABSTV010001245">
    <property type="protein sequence ID" value="KAH7983523.1"/>
    <property type="molecule type" value="Genomic_DNA"/>
</dbReference>
<proteinExistence type="predicted"/>
<dbReference type="GO" id="GO:0004712">
    <property type="term" value="F:protein serine/threonine/tyrosine kinase activity"/>
    <property type="evidence" value="ECO:0007669"/>
    <property type="project" value="TreeGrafter"/>
</dbReference>
<keyword evidence="1" id="KW-0723">Serine/threonine-protein kinase</keyword>
<dbReference type="GO" id="GO:0005524">
    <property type="term" value="F:ATP binding"/>
    <property type="evidence" value="ECO:0007669"/>
    <property type="project" value="UniProtKB-KW"/>
</dbReference>
<dbReference type="GO" id="GO:0034501">
    <property type="term" value="P:protein localization to kinetochore"/>
    <property type="evidence" value="ECO:0007669"/>
    <property type="project" value="TreeGrafter"/>
</dbReference>
<dbReference type="GO" id="GO:0005634">
    <property type="term" value="C:nucleus"/>
    <property type="evidence" value="ECO:0007669"/>
    <property type="project" value="TreeGrafter"/>
</dbReference>
<protein>
    <recommendedName>
        <fullName evidence="6">Protein kinase domain-containing protein</fullName>
    </recommendedName>
</protein>
<dbReference type="GO" id="GO:0004674">
    <property type="term" value="F:protein serine/threonine kinase activity"/>
    <property type="evidence" value="ECO:0007669"/>
    <property type="project" value="UniProtKB-KW"/>
</dbReference>
<evidence type="ECO:0000313" key="8">
    <source>
        <dbReference type="Proteomes" id="UP000821837"/>
    </source>
</evidence>
<dbReference type="Gene3D" id="1.10.510.10">
    <property type="entry name" value="Transferase(Phosphotransferase) domain 1"/>
    <property type="match status" value="1"/>
</dbReference>
<evidence type="ECO:0000256" key="3">
    <source>
        <dbReference type="ARBA" id="ARBA00022741"/>
    </source>
</evidence>
<dbReference type="GO" id="GO:0000776">
    <property type="term" value="C:kinetochore"/>
    <property type="evidence" value="ECO:0007669"/>
    <property type="project" value="TreeGrafter"/>
</dbReference>
<gene>
    <name evidence="7" type="ORF">HPB52_012398</name>
</gene>
<dbReference type="Proteomes" id="UP000821837">
    <property type="component" value="Chromosome 1"/>
</dbReference>
<evidence type="ECO:0000256" key="5">
    <source>
        <dbReference type="ARBA" id="ARBA00022840"/>
    </source>
</evidence>
<accession>A0A9D4T9Y5</accession>
<dbReference type="VEuPathDB" id="VectorBase:RSAN_037350"/>
<keyword evidence="8" id="KW-1185">Reference proteome</keyword>
<evidence type="ECO:0000259" key="6">
    <source>
        <dbReference type="PROSITE" id="PS50011"/>
    </source>
</evidence>
<evidence type="ECO:0000256" key="2">
    <source>
        <dbReference type="ARBA" id="ARBA00022679"/>
    </source>
</evidence>
<keyword evidence="5" id="KW-0067">ATP-binding</keyword>
<dbReference type="PANTHER" id="PTHR22974:SF21">
    <property type="entry name" value="DUAL SPECIFICITY PROTEIN KINASE TTK"/>
    <property type="match status" value="1"/>
</dbReference>
<evidence type="ECO:0000256" key="1">
    <source>
        <dbReference type="ARBA" id="ARBA00022527"/>
    </source>
</evidence>
<dbReference type="InterPro" id="IPR011009">
    <property type="entry name" value="Kinase-like_dom_sf"/>
</dbReference>
<name>A0A9D4T9Y5_RHISA</name>
<dbReference type="GO" id="GO:0033316">
    <property type="term" value="P:meiotic spindle assembly checkpoint signaling"/>
    <property type="evidence" value="ECO:0007669"/>
    <property type="project" value="TreeGrafter"/>
</dbReference>
<dbReference type="Pfam" id="PF00069">
    <property type="entry name" value="Pkinase"/>
    <property type="match status" value="1"/>
</dbReference>
<dbReference type="GO" id="GO:0007094">
    <property type="term" value="P:mitotic spindle assembly checkpoint signaling"/>
    <property type="evidence" value="ECO:0007669"/>
    <property type="project" value="TreeGrafter"/>
</dbReference>
<reference evidence="7" key="2">
    <citation type="submission" date="2021-09" db="EMBL/GenBank/DDBJ databases">
        <authorList>
            <person name="Jia N."/>
            <person name="Wang J."/>
            <person name="Shi W."/>
            <person name="Du L."/>
            <person name="Sun Y."/>
            <person name="Zhan W."/>
            <person name="Jiang J."/>
            <person name="Wang Q."/>
            <person name="Zhang B."/>
            <person name="Ji P."/>
            <person name="Sakyi L.B."/>
            <person name="Cui X."/>
            <person name="Yuan T."/>
            <person name="Jiang B."/>
            <person name="Yang W."/>
            <person name="Lam T.T.-Y."/>
            <person name="Chang Q."/>
            <person name="Ding S."/>
            <person name="Wang X."/>
            <person name="Zhu J."/>
            <person name="Ruan X."/>
            <person name="Zhao L."/>
            <person name="Wei J."/>
            <person name="Que T."/>
            <person name="Du C."/>
            <person name="Cheng J."/>
            <person name="Dai P."/>
            <person name="Han X."/>
            <person name="Huang E."/>
            <person name="Gao Y."/>
            <person name="Liu J."/>
            <person name="Shao H."/>
            <person name="Ye R."/>
            <person name="Li L."/>
            <person name="Wei W."/>
            <person name="Wang X."/>
            <person name="Wang C."/>
            <person name="Huo Q."/>
            <person name="Li W."/>
            <person name="Guo W."/>
            <person name="Chen H."/>
            <person name="Chen S."/>
            <person name="Zhou L."/>
            <person name="Zhou L."/>
            <person name="Ni X."/>
            <person name="Tian J."/>
            <person name="Zhou Y."/>
            <person name="Sheng Y."/>
            <person name="Liu T."/>
            <person name="Pan Y."/>
            <person name="Xia L."/>
            <person name="Li J."/>
            <person name="Zhao F."/>
            <person name="Cao W."/>
        </authorList>
    </citation>
    <scope>NUCLEOTIDE SEQUENCE</scope>
    <source>
        <strain evidence="7">Rsan-2018</strain>
        <tissue evidence="7">Larvae</tissue>
    </source>
</reference>
<sequence>MGTLNFMSPESIQYTSQKQGKDYLKIGLKSDVWSLGCILYNLVYGKTPFQHISATHAKLLAIVDNRQAIEFPDVSDPHLLDVLMKCLRRDPQRRPSISELLEHPYLVEEVMPVAVKQCKDPHVQSLISEIENLSPASVKKMKEVRSLTGFT</sequence>
<feature type="domain" description="Protein kinase" evidence="6">
    <location>
        <begin position="1"/>
        <end position="106"/>
    </location>
</feature>
<reference evidence="7" key="1">
    <citation type="journal article" date="2020" name="Cell">
        <title>Large-Scale Comparative Analyses of Tick Genomes Elucidate Their Genetic Diversity and Vector Capacities.</title>
        <authorList>
            <consortium name="Tick Genome and Microbiome Consortium (TIGMIC)"/>
            <person name="Jia N."/>
            <person name="Wang J."/>
            <person name="Shi W."/>
            <person name="Du L."/>
            <person name="Sun Y."/>
            <person name="Zhan W."/>
            <person name="Jiang J.F."/>
            <person name="Wang Q."/>
            <person name="Zhang B."/>
            <person name="Ji P."/>
            <person name="Bell-Sakyi L."/>
            <person name="Cui X.M."/>
            <person name="Yuan T.T."/>
            <person name="Jiang B.G."/>
            <person name="Yang W.F."/>
            <person name="Lam T.T."/>
            <person name="Chang Q.C."/>
            <person name="Ding S.J."/>
            <person name="Wang X.J."/>
            <person name="Zhu J.G."/>
            <person name="Ruan X.D."/>
            <person name="Zhao L."/>
            <person name="Wei J.T."/>
            <person name="Ye R.Z."/>
            <person name="Que T.C."/>
            <person name="Du C.H."/>
            <person name="Zhou Y.H."/>
            <person name="Cheng J.X."/>
            <person name="Dai P.F."/>
            <person name="Guo W.B."/>
            <person name="Han X.H."/>
            <person name="Huang E.J."/>
            <person name="Li L.F."/>
            <person name="Wei W."/>
            <person name="Gao Y.C."/>
            <person name="Liu J.Z."/>
            <person name="Shao H.Z."/>
            <person name="Wang X."/>
            <person name="Wang C.C."/>
            <person name="Yang T.C."/>
            <person name="Huo Q.B."/>
            <person name="Li W."/>
            <person name="Chen H.Y."/>
            <person name="Chen S.E."/>
            <person name="Zhou L.G."/>
            <person name="Ni X.B."/>
            <person name="Tian J.H."/>
            <person name="Sheng Y."/>
            <person name="Liu T."/>
            <person name="Pan Y.S."/>
            <person name="Xia L.Y."/>
            <person name="Li J."/>
            <person name="Zhao F."/>
            <person name="Cao W.C."/>
        </authorList>
    </citation>
    <scope>NUCLEOTIDE SEQUENCE</scope>
    <source>
        <strain evidence="7">Rsan-2018</strain>
    </source>
</reference>
<dbReference type="SUPFAM" id="SSF56112">
    <property type="entry name" value="Protein kinase-like (PK-like)"/>
    <property type="match status" value="1"/>
</dbReference>
<keyword evidence="3" id="KW-0547">Nucleotide-binding</keyword>
<comment type="caution">
    <text evidence="7">The sequence shown here is derived from an EMBL/GenBank/DDBJ whole genome shotgun (WGS) entry which is preliminary data.</text>
</comment>
<keyword evidence="2" id="KW-0808">Transferase</keyword>
<dbReference type="AlphaFoldDB" id="A0A9D4T9Y5"/>
<keyword evidence="4" id="KW-0418">Kinase</keyword>
<dbReference type="GO" id="GO:0007059">
    <property type="term" value="P:chromosome segregation"/>
    <property type="evidence" value="ECO:0007669"/>
    <property type="project" value="TreeGrafter"/>
</dbReference>
<dbReference type="PROSITE" id="PS50011">
    <property type="entry name" value="PROTEIN_KINASE_DOM"/>
    <property type="match status" value="1"/>
</dbReference>
<evidence type="ECO:0000313" key="7">
    <source>
        <dbReference type="EMBL" id="KAH7983523.1"/>
    </source>
</evidence>
<dbReference type="PANTHER" id="PTHR22974">
    <property type="entry name" value="MIXED LINEAGE PROTEIN KINASE"/>
    <property type="match status" value="1"/>
</dbReference>
<evidence type="ECO:0000256" key="4">
    <source>
        <dbReference type="ARBA" id="ARBA00022777"/>
    </source>
</evidence>
<organism evidence="7 8">
    <name type="scientific">Rhipicephalus sanguineus</name>
    <name type="common">Brown dog tick</name>
    <name type="synonym">Ixodes sanguineus</name>
    <dbReference type="NCBI Taxonomy" id="34632"/>
    <lineage>
        <taxon>Eukaryota</taxon>
        <taxon>Metazoa</taxon>
        <taxon>Ecdysozoa</taxon>
        <taxon>Arthropoda</taxon>
        <taxon>Chelicerata</taxon>
        <taxon>Arachnida</taxon>
        <taxon>Acari</taxon>
        <taxon>Parasitiformes</taxon>
        <taxon>Ixodida</taxon>
        <taxon>Ixodoidea</taxon>
        <taxon>Ixodidae</taxon>
        <taxon>Rhipicephalinae</taxon>
        <taxon>Rhipicephalus</taxon>
        <taxon>Rhipicephalus</taxon>
    </lineage>
</organism>
<dbReference type="InterPro" id="IPR000719">
    <property type="entry name" value="Prot_kinase_dom"/>
</dbReference>